<dbReference type="PROSITE" id="PS50041">
    <property type="entry name" value="C_TYPE_LECTIN_2"/>
    <property type="match status" value="1"/>
</dbReference>
<dbReference type="PROSITE" id="PS51257">
    <property type="entry name" value="PROKAR_LIPOPROTEIN"/>
    <property type="match status" value="1"/>
</dbReference>
<dbReference type="InterPro" id="IPR001304">
    <property type="entry name" value="C-type_lectin-like"/>
</dbReference>
<dbReference type="CDD" id="cd00037">
    <property type="entry name" value="CLECT"/>
    <property type="match status" value="1"/>
</dbReference>
<evidence type="ECO:0000313" key="3">
    <source>
        <dbReference type="Proteomes" id="UP001209878"/>
    </source>
</evidence>
<gene>
    <name evidence="2" type="ORF">NP493_194g06002</name>
</gene>
<reference evidence="2" key="1">
    <citation type="journal article" date="2023" name="Mol. Biol. Evol.">
        <title>Third-Generation Sequencing Reveals the Adaptive Role of the Epigenome in Three Deep-Sea Polychaetes.</title>
        <authorList>
            <person name="Perez M."/>
            <person name="Aroh O."/>
            <person name="Sun Y."/>
            <person name="Lan Y."/>
            <person name="Juniper S.K."/>
            <person name="Young C.R."/>
            <person name="Angers B."/>
            <person name="Qian P.Y."/>
        </authorList>
    </citation>
    <scope>NUCLEOTIDE SEQUENCE</scope>
    <source>
        <strain evidence="2">R07B-5</strain>
    </source>
</reference>
<dbReference type="SUPFAM" id="SSF56436">
    <property type="entry name" value="C-type lectin-like"/>
    <property type="match status" value="1"/>
</dbReference>
<name>A0AAD9UEQ9_RIDPI</name>
<organism evidence="2 3">
    <name type="scientific">Ridgeia piscesae</name>
    <name type="common">Tubeworm</name>
    <dbReference type="NCBI Taxonomy" id="27915"/>
    <lineage>
        <taxon>Eukaryota</taxon>
        <taxon>Metazoa</taxon>
        <taxon>Spiralia</taxon>
        <taxon>Lophotrochozoa</taxon>
        <taxon>Annelida</taxon>
        <taxon>Polychaeta</taxon>
        <taxon>Sedentaria</taxon>
        <taxon>Canalipalpata</taxon>
        <taxon>Sabellida</taxon>
        <taxon>Siboglinidae</taxon>
        <taxon>Ridgeia</taxon>
    </lineage>
</organism>
<sequence>MSKPSCQSTVPAYGLTIGACFSPTSLLPLTPWRDAVTQCNLHQGHLVVINDTTKQDFVMRLMAELNVTTTWIGGRLNVVNTWTWVSDDSALQHQGCYTDDASNWDLPYRITVMPLTPAGCISACRQSRYQCAATQVRTSCDREAQWRSGEISAPQFTE</sequence>
<dbReference type="AlphaFoldDB" id="A0AAD9UEQ9"/>
<evidence type="ECO:0000313" key="2">
    <source>
        <dbReference type="EMBL" id="KAK2186634.1"/>
    </source>
</evidence>
<keyword evidence="3" id="KW-1185">Reference proteome</keyword>
<feature type="domain" description="C-type lectin" evidence="1">
    <location>
        <begin position="16"/>
        <end position="148"/>
    </location>
</feature>
<protein>
    <recommendedName>
        <fullName evidence="1">C-type lectin domain-containing protein</fullName>
    </recommendedName>
</protein>
<dbReference type="EMBL" id="JAODUO010000194">
    <property type="protein sequence ID" value="KAK2186634.1"/>
    <property type="molecule type" value="Genomic_DNA"/>
</dbReference>
<dbReference type="InterPro" id="IPR016187">
    <property type="entry name" value="CTDL_fold"/>
</dbReference>
<dbReference type="InterPro" id="IPR016186">
    <property type="entry name" value="C-type_lectin-like/link_sf"/>
</dbReference>
<proteinExistence type="predicted"/>
<dbReference type="Gene3D" id="3.10.100.10">
    <property type="entry name" value="Mannose-Binding Protein A, subunit A"/>
    <property type="match status" value="1"/>
</dbReference>
<accession>A0AAD9UEQ9</accession>
<dbReference type="Proteomes" id="UP001209878">
    <property type="component" value="Unassembled WGS sequence"/>
</dbReference>
<evidence type="ECO:0000259" key="1">
    <source>
        <dbReference type="PROSITE" id="PS50041"/>
    </source>
</evidence>
<comment type="caution">
    <text evidence="2">The sequence shown here is derived from an EMBL/GenBank/DDBJ whole genome shotgun (WGS) entry which is preliminary data.</text>
</comment>
<dbReference type="Pfam" id="PF00059">
    <property type="entry name" value="Lectin_C"/>
    <property type="match status" value="1"/>
</dbReference>